<protein>
    <submittedName>
        <fullName evidence="3">Uncharacterized protein</fullName>
    </submittedName>
</protein>
<dbReference type="EMBL" id="CP009285">
    <property type="protein sequence ID" value="AIQ61537.1"/>
    <property type="molecule type" value="Genomic_DNA"/>
</dbReference>
<dbReference type="KEGG" id="pbd:PBOR_35015"/>
<sequence>MAAPFFKKKDTQDKPVKPGMVQKVQLDELPPEDSDSYEKADSAPGLVSVGKAQLDKKSLDLVFAVEQMIQARAHAETNNHELQDRLNHSSSHVERLGRDLKNLNKVIEEREKSILELEHKLVEKNLKVDQVLEDYRELHTTLSGEMDELKSTIDLEQQKYANLVQKHNDAISEKLKRMNELEEKIGRLETENSHLKQKYDTVRQEKTYLSSMISDFTNRMTVPFGGSTPPAERNDSNGDT</sequence>
<proteinExistence type="predicted"/>
<evidence type="ECO:0000256" key="2">
    <source>
        <dbReference type="SAM" id="MobiDB-lite"/>
    </source>
</evidence>
<dbReference type="OrthoDB" id="2575455at2"/>
<dbReference type="AlphaFoldDB" id="A0A089LKW9"/>
<evidence type="ECO:0000256" key="1">
    <source>
        <dbReference type="SAM" id="Coils"/>
    </source>
</evidence>
<feature type="region of interest" description="Disordered" evidence="2">
    <location>
        <begin position="1"/>
        <end position="45"/>
    </location>
</feature>
<feature type="compositionally biased region" description="Basic and acidic residues" evidence="2">
    <location>
        <begin position="7"/>
        <end position="16"/>
    </location>
</feature>
<organism evidence="3 4">
    <name type="scientific">Paenibacillus borealis</name>
    <dbReference type="NCBI Taxonomy" id="160799"/>
    <lineage>
        <taxon>Bacteria</taxon>
        <taxon>Bacillati</taxon>
        <taxon>Bacillota</taxon>
        <taxon>Bacilli</taxon>
        <taxon>Bacillales</taxon>
        <taxon>Paenibacillaceae</taxon>
        <taxon>Paenibacillus</taxon>
    </lineage>
</organism>
<reference evidence="3" key="1">
    <citation type="submission" date="2014-08" db="EMBL/GenBank/DDBJ databases">
        <title>Comparative genomics of the Paenibacillus odorifer group.</title>
        <authorList>
            <person name="den Bakker H.C."/>
            <person name="Tsai Y.-C.Y.-C."/>
            <person name="Martin N."/>
            <person name="Korlach J."/>
            <person name="Wiedmann M."/>
        </authorList>
    </citation>
    <scope>NUCLEOTIDE SEQUENCE [LARGE SCALE GENOMIC DNA]</scope>
    <source>
        <strain evidence="3">DSM 13188</strain>
    </source>
</reference>
<dbReference type="HOGENOM" id="CLU_1155527_0_0_9"/>
<accession>A0A089LKW9</accession>
<gene>
    <name evidence="3" type="ORF">PBOR_35015</name>
</gene>
<evidence type="ECO:0000313" key="4">
    <source>
        <dbReference type="Proteomes" id="UP000029518"/>
    </source>
</evidence>
<evidence type="ECO:0000313" key="3">
    <source>
        <dbReference type="EMBL" id="AIQ61537.1"/>
    </source>
</evidence>
<name>A0A089LKW9_PAEBO</name>
<keyword evidence="4" id="KW-1185">Reference proteome</keyword>
<keyword evidence="1" id="KW-0175">Coiled coil</keyword>
<dbReference type="Proteomes" id="UP000029518">
    <property type="component" value="Chromosome"/>
</dbReference>
<dbReference type="RefSeq" id="WP_042218407.1">
    <property type="nucleotide sequence ID" value="NZ_CP009285.1"/>
</dbReference>
<feature type="coiled-coil region" evidence="1">
    <location>
        <begin position="65"/>
        <end position="205"/>
    </location>
</feature>